<dbReference type="AlphaFoldDB" id="A0A818SBA9"/>
<name>A0A818SBA9_9BILA</name>
<dbReference type="Proteomes" id="UP000663844">
    <property type="component" value="Unassembled WGS sequence"/>
</dbReference>
<sequence length="373" mass="42532">MNGITRIVMNSFDHPITPSERPAVDGNFFNNIGAYKKLRGIVYGQLDPTSVHNSIITDLYLALCNRNGMIEYLMDFYSLKPINQSRGNHKIFFEVNNRGQKLFNKFAQVLGGNKPTTANDVKQAYTIVWSGWNPSITSTGDPNLLRIYLPIAKNIDSTSITDPVYQYIVFDNPTSTSYMNSYDTNSIDTRTGFAATRYFVSFLRSKRYDNPLAEDITRVISWNLSQPARYMNDFLWLGFNQDTQEKQVFDGIFNWIGAGNGIGLNYRFAQLKRTECNRQNHLYPEATFPFTYTILHDPLTGKIDGRNARSGSLMHSNLRDNDPSDLSSVRYYLISGTRHSDPSQPNTREICQQFGRTIDPNPILRALFVALDQ</sequence>
<dbReference type="Pfam" id="PF20091">
    <property type="entry name" value="Abhydrolase_10"/>
    <property type="match status" value="1"/>
</dbReference>
<evidence type="ECO:0000259" key="1">
    <source>
        <dbReference type="Pfam" id="PF20091"/>
    </source>
</evidence>
<evidence type="ECO:0000313" key="4">
    <source>
        <dbReference type="Proteomes" id="UP000663844"/>
    </source>
</evidence>
<dbReference type="EMBL" id="CAJNOG010000189">
    <property type="protein sequence ID" value="CAF1056893.1"/>
    <property type="molecule type" value="Genomic_DNA"/>
</dbReference>
<gene>
    <name evidence="2" type="ORF">JYZ213_LOCUS18998</name>
    <name evidence="3" type="ORF">OXD698_LOCUS9983</name>
</gene>
<dbReference type="EMBL" id="CAJOAZ010000519">
    <property type="protein sequence ID" value="CAF3667077.1"/>
    <property type="molecule type" value="Genomic_DNA"/>
</dbReference>
<reference evidence="3" key="1">
    <citation type="submission" date="2021-02" db="EMBL/GenBank/DDBJ databases">
        <authorList>
            <person name="Nowell W R."/>
        </authorList>
    </citation>
    <scope>NUCLEOTIDE SEQUENCE</scope>
</reference>
<comment type="caution">
    <text evidence="3">The sequence shown here is derived from an EMBL/GenBank/DDBJ whole genome shotgun (WGS) entry which is preliminary data.</text>
</comment>
<organism evidence="3 4">
    <name type="scientific">Adineta steineri</name>
    <dbReference type="NCBI Taxonomy" id="433720"/>
    <lineage>
        <taxon>Eukaryota</taxon>
        <taxon>Metazoa</taxon>
        <taxon>Spiralia</taxon>
        <taxon>Gnathifera</taxon>
        <taxon>Rotifera</taxon>
        <taxon>Eurotatoria</taxon>
        <taxon>Bdelloidea</taxon>
        <taxon>Adinetida</taxon>
        <taxon>Adinetidae</taxon>
        <taxon>Adineta</taxon>
    </lineage>
</organism>
<evidence type="ECO:0000313" key="3">
    <source>
        <dbReference type="EMBL" id="CAF3667077.1"/>
    </source>
</evidence>
<evidence type="ECO:0000313" key="2">
    <source>
        <dbReference type="EMBL" id="CAF1056893.1"/>
    </source>
</evidence>
<proteinExistence type="predicted"/>
<dbReference type="InterPro" id="IPR045394">
    <property type="entry name" value="Abhydrolase_dom"/>
</dbReference>
<feature type="domain" description="Alpha/beta hydrolase" evidence="1">
    <location>
        <begin position="195"/>
        <end position="346"/>
    </location>
</feature>
<protein>
    <recommendedName>
        <fullName evidence="1">Alpha/beta hydrolase domain-containing protein</fullName>
    </recommendedName>
</protein>
<dbReference type="Proteomes" id="UP000663845">
    <property type="component" value="Unassembled WGS sequence"/>
</dbReference>
<accession>A0A818SBA9</accession>